<evidence type="ECO:0000259" key="2">
    <source>
        <dbReference type="Pfam" id="PF19034"/>
    </source>
</evidence>
<sequence>MEERNYQRINLNREIIDATILQFVETNTLEVRRLDQRPGGNGRRAVVGKVGLEDSTLDIHFNQCGTCTLQYKIGKNQELGKAIADTLYETIHPDEFRTVNLVLIGIYEQDIEPVFEELLEQSEHVERIIEEDVPSRRVSKLTSNTYQDSITVTHHKGTHKLQIQGKPLSCYREFIYFLTELLDLSCLDKVLVRQDDSRAEIVRVEMAEQFLESEFGEVSEKLPQTIRKLLLSSICVKLATPMLPDYSLLLYPDLRSLEGAVKDRLTNSGVEIDGRQLGDFFSYLSPGSYALSADYSQNVTDAAVRSKLGDAYSWYHKHRHGLFHMTDITEGSRLLGNFEQLIALSKNAHELIIEMYR</sequence>
<accession>A0ABX1U4P0</accession>
<keyword evidence="5" id="KW-1185">Reference proteome</keyword>
<evidence type="ECO:0000259" key="3">
    <source>
        <dbReference type="Pfam" id="PF19417"/>
    </source>
</evidence>
<feature type="domain" description="Bacterial toxin RNase RnlA/LsoA N-terminal repeated" evidence="1">
    <location>
        <begin position="99"/>
        <end position="183"/>
    </location>
</feature>
<name>A0ABX1U4P0_9VIBR</name>
<dbReference type="EMBL" id="JABCJR010000003">
    <property type="protein sequence ID" value="NMR68725.1"/>
    <property type="molecule type" value="Genomic_DNA"/>
</dbReference>
<dbReference type="Gene3D" id="3.30.310.240">
    <property type="entry name" value="Bacterial toxin RNase RnlA/LsoA, N-terminal domain"/>
    <property type="match status" value="1"/>
</dbReference>
<dbReference type="Pfam" id="PF19417">
    <property type="entry name" value="RnlA_toxin_N"/>
    <property type="match status" value="1"/>
</dbReference>
<dbReference type="RefSeq" id="WP_102454649.1">
    <property type="nucleotide sequence ID" value="NZ_JABBXC010000008.1"/>
</dbReference>
<protein>
    <submittedName>
        <fullName evidence="4">Type II toxin-antitoxin system RnlA family toxin</fullName>
    </submittedName>
</protein>
<dbReference type="InterPro" id="IPR043994">
    <property type="entry name" value="RnlA/LsoA-toxin_DBD"/>
</dbReference>
<feature type="domain" description="Bacterial toxin RNase RnlA/LsoA DBD" evidence="2">
    <location>
        <begin position="205"/>
        <end position="325"/>
    </location>
</feature>
<reference evidence="4 5" key="1">
    <citation type="submission" date="2020-04" db="EMBL/GenBank/DDBJ databases">
        <title>WGS-Seq of Vibrio isolated by the O'Toole Lab.</title>
        <authorList>
            <person name="Mckone K.P."/>
            <person name="Whitaker R."/>
            <person name="Sevigney J.L."/>
            <person name="Herring J.B."/>
            <person name="O'Toole G."/>
        </authorList>
    </citation>
    <scope>NUCLEOTIDE SEQUENCE [LARGE SCALE GENOMIC DNA]</scope>
    <source>
        <strain evidence="4 5">BS_02</strain>
    </source>
</reference>
<dbReference type="Pfam" id="PF15935">
    <property type="entry name" value="RnlA_toxin"/>
    <property type="match status" value="1"/>
</dbReference>
<dbReference type="Proteomes" id="UP000590068">
    <property type="component" value="Unassembled WGS sequence"/>
</dbReference>
<evidence type="ECO:0000259" key="1">
    <source>
        <dbReference type="Pfam" id="PF15935"/>
    </source>
</evidence>
<dbReference type="Pfam" id="PF19034">
    <property type="entry name" value="RnlA-toxin_DBD"/>
    <property type="match status" value="1"/>
</dbReference>
<dbReference type="InterPro" id="IPR045837">
    <property type="entry name" value="RnlA_toxin_N"/>
</dbReference>
<organism evidence="4 5">
    <name type="scientific">Vibrio breoganii</name>
    <dbReference type="NCBI Taxonomy" id="553239"/>
    <lineage>
        <taxon>Bacteria</taxon>
        <taxon>Pseudomonadati</taxon>
        <taxon>Pseudomonadota</taxon>
        <taxon>Gammaproteobacteria</taxon>
        <taxon>Vibrionales</taxon>
        <taxon>Vibrionaceae</taxon>
        <taxon>Vibrio</taxon>
    </lineage>
</organism>
<proteinExistence type="predicted"/>
<evidence type="ECO:0000313" key="5">
    <source>
        <dbReference type="Proteomes" id="UP000590068"/>
    </source>
</evidence>
<gene>
    <name evidence="4" type="ORF">HJ568_01905</name>
</gene>
<dbReference type="CDD" id="cd14794">
    <property type="entry name" value="RNLA_N_1"/>
    <property type="match status" value="1"/>
</dbReference>
<feature type="domain" description="Bacterial toxin RNase RnlA/LsoA N-terminal" evidence="3">
    <location>
        <begin position="7"/>
        <end position="87"/>
    </location>
</feature>
<evidence type="ECO:0000313" key="4">
    <source>
        <dbReference type="EMBL" id="NMR68725.1"/>
    </source>
</evidence>
<dbReference type="InterPro" id="IPR031845">
    <property type="entry name" value="RnlA_toxin_NRD"/>
</dbReference>
<dbReference type="Gene3D" id="6.10.250.2650">
    <property type="match status" value="1"/>
</dbReference>
<dbReference type="Gene3D" id="3.30.160.690">
    <property type="entry name" value="Bacterial toxin RNase RnlA/LsoA, N repeated domain"/>
    <property type="match status" value="1"/>
</dbReference>
<dbReference type="Gene3D" id="1.10.8.1130">
    <property type="entry name" value="Bacterial toxin RNase RnlA/LsoA, C-terminal Dmd-binding domain"/>
    <property type="match status" value="1"/>
</dbReference>
<comment type="caution">
    <text evidence="4">The sequence shown here is derived from an EMBL/GenBank/DDBJ whole genome shotgun (WGS) entry which is preliminary data.</text>
</comment>